<gene>
    <name evidence="2" type="ORF">GGX14DRAFT_408819</name>
</gene>
<dbReference type="AlphaFoldDB" id="A0AAD6UKY8"/>
<feature type="compositionally biased region" description="Basic and acidic residues" evidence="1">
    <location>
        <begin position="161"/>
        <end position="170"/>
    </location>
</feature>
<feature type="region of interest" description="Disordered" evidence="1">
    <location>
        <begin position="161"/>
        <end position="183"/>
    </location>
</feature>
<reference evidence="2" key="1">
    <citation type="submission" date="2023-03" db="EMBL/GenBank/DDBJ databases">
        <title>Massive genome expansion in bonnet fungi (Mycena s.s.) driven by repeated elements and novel gene families across ecological guilds.</title>
        <authorList>
            <consortium name="Lawrence Berkeley National Laboratory"/>
            <person name="Harder C.B."/>
            <person name="Miyauchi S."/>
            <person name="Viragh M."/>
            <person name="Kuo A."/>
            <person name="Thoen E."/>
            <person name="Andreopoulos B."/>
            <person name="Lu D."/>
            <person name="Skrede I."/>
            <person name="Drula E."/>
            <person name="Henrissat B."/>
            <person name="Morin E."/>
            <person name="Kohler A."/>
            <person name="Barry K."/>
            <person name="LaButti K."/>
            <person name="Morin E."/>
            <person name="Salamov A."/>
            <person name="Lipzen A."/>
            <person name="Mereny Z."/>
            <person name="Hegedus B."/>
            <person name="Baldrian P."/>
            <person name="Stursova M."/>
            <person name="Weitz H."/>
            <person name="Taylor A."/>
            <person name="Grigoriev I.V."/>
            <person name="Nagy L.G."/>
            <person name="Martin F."/>
            <person name="Kauserud H."/>
        </authorList>
    </citation>
    <scope>NUCLEOTIDE SEQUENCE</scope>
    <source>
        <strain evidence="2">9144</strain>
    </source>
</reference>
<accession>A0AAD6UKY8</accession>
<keyword evidence="3" id="KW-1185">Reference proteome</keyword>
<evidence type="ECO:0000313" key="3">
    <source>
        <dbReference type="Proteomes" id="UP001219525"/>
    </source>
</evidence>
<dbReference type="Proteomes" id="UP001219525">
    <property type="component" value="Unassembled WGS sequence"/>
</dbReference>
<feature type="region of interest" description="Disordered" evidence="1">
    <location>
        <begin position="216"/>
        <end position="254"/>
    </location>
</feature>
<proteinExistence type="predicted"/>
<dbReference type="EMBL" id="JARJCW010000178">
    <property type="protein sequence ID" value="KAJ7189411.1"/>
    <property type="molecule type" value="Genomic_DNA"/>
</dbReference>
<sequence length="254" mass="27986">MGYKKYVTASASTARTFHYVHAQVHSRAHASTRPPWCAAVFPHWDGAAASLGCATSRFGPHAHEGGPRWRTECRGGTAVHRDDAAATSVHATMRQGARRRTRELTPPHAPVCALTPGNTVRGRFEVLTDFQNLSELFAKRGLRFCPNFARDLRSRLENLSELSKKSEKNSKKSSITKRSHSGGSMVGIEWSVKWVKRETEPSAACRSGVRRRAEIADARVQAPPKLSLSPSADVRTLDRPPGPTLPDVRTFDLP</sequence>
<comment type="caution">
    <text evidence="2">The sequence shown here is derived from an EMBL/GenBank/DDBJ whole genome shotgun (WGS) entry which is preliminary data.</text>
</comment>
<evidence type="ECO:0000313" key="2">
    <source>
        <dbReference type="EMBL" id="KAJ7189411.1"/>
    </source>
</evidence>
<protein>
    <submittedName>
        <fullName evidence="2">Uncharacterized protein</fullName>
    </submittedName>
</protein>
<name>A0AAD6UKY8_9AGAR</name>
<evidence type="ECO:0000256" key="1">
    <source>
        <dbReference type="SAM" id="MobiDB-lite"/>
    </source>
</evidence>
<organism evidence="2 3">
    <name type="scientific">Mycena pura</name>
    <dbReference type="NCBI Taxonomy" id="153505"/>
    <lineage>
        <taxon>Eukaryota</taxon>
        <taxon>Fungi</taxon>
        <taxon>Dikarya</taxon>
        <taxon>Basidiomycota</taxon>
        <taxon>Agaricomycotina</taxon>
        <taxon>Agaricomycetes</taxon>
        <taxon>Agaricomycetidae</taxon>
        <taxon>Agaricales</taxon>
        <taxon>Marasmiineae</taxon>
        <taxon>Mycenaceae</taxon>
        <taxon>Mycena</taxon>
    </lineage>
</organism>